<dbReference type="EMBL" id="GDJX01021632">
    <property type="protein sequence ID" value="JAT46304.1"/>
    <property type="molecule type" value="Transcribed_RNA"/>
</dbReference>
<feature type="compositionally biased region" description="Low complexity" evidence="9">
    <location>
        <begin position="51"/>
        <end position="62"/>
    </location>
</feature>
<dbReference type="GO" id="GO:0071008">
    <property type="term" value="C:U2-type post-mRNA release spliceosomal complex"/>
    <property type="evidence" value="ECO:0007669"/>
    <property type="project" value="TreeGrafter"/>
</dbReference>
<keyword evidence="8" id="KW-0175">Coiled coil</keyword>
<evidence type="ECO:0000256" key="4">
    <source>
        <dbReference type="ARBA" id="ARBA00022728"/>
    </source>
</evidence>
<dbReference type="InterPro" id="IPR022159">
    <property type="entry name" value="STIP/TFIP11_N"/>
</dbReference>
<protein>
    <submittedName>
        <fullName evidence="11">Tuftelin-interacting protein 11</fullName>
    </submittedName>
</protein>
<evidence type="ECO:0000256" key="1">
    <source>
        <dbReference type="ARBA" id="ARBA00004123"/>
    </source>
</evidence>
<dbReference type="PANTHER" id="PTHR23329">
    <property type="entry name" value="TUFTELIN-INTERACTING PROTEIN 11-RELATED"/>
    <property type="match status" value="1"/>
</dbReference>
<evidence type="ECO:0000313" key="11">
    <source>
        <dbReference type="EMBL" id="JAT46304.1"/>
    </source>
</evidence>
<dbReference type="Pfam" id="PF07842">
    <property type="entry name" value="GCFC"/>
    <property type="match status" value="1"/>
</dbReference>
<evidence type="ECO:0000256" key="3">
    <source>
        <dbReference type="ARBA" id="ARBA00022664"/>
    </source>
</evidence>
<evidence type="ECO:0000259" key="10">
    <source>
        <dbReference type="PROSITE" id="PS50174"/>
    </source>
</evidence>
<evidence type="ECO:0000256" key="6">
    <source>
        <dbReference type="ARBA" id="ARBA00023242"/>
    </source>
</evidence>
<dbReference type="PIRSF" id="PIRSF017706">
    <property type="entry name" value="TFIP11"/>
    <property type="match status" value="1"/>
</dbReference>
<feature type="compositionally biased region" description="Basic and acidic residues" evidence="9">
    <location>
        <begin position="94"/>
        <end position="106"/>
    </location>
</feature>
<dbReference type="GO" id="GO:0000390">
    <property type="term" value="P:spliceosomal complex disassembly"/>
    <property type="evidence" value="ECO:0007669"/>
    <property type="project" value="InterPro"/>
</dbReference>
<dbReference type="AlphaFoldDB" id="A0A1D1XVA0"/>
<evidence type="ECO:0000256" key="8">
    <source>
        <dbReference type="SAM" id="Coils"/>
    </source>
</evidence>
<reference evidence="11" key="1">
    <citation type="submission" date="2015-07" db="EMBL/GenBank/DDBJ databases">
        <title>Transcriptome Assembly of Anthurium amnicola.</title>
        <authorList>
            <person name="Suzuki J."/>
        </authorList>
    </citation>
    <scope>NUCLEOTIDE SEQUENCE</scope>
</reference>
<proteinExistence type="inferred from homology"/>
<organism evidence="11">
    <name type="scientific">Anthurium amnicola</name>
    <dbReference type="NCBI Taxonomy" id="1678845"/>
    <lineage>
        <taxon>Eukaryota</taxon>
        <taxon>Viridiplantae</taxon>
        <taxon>Streptophyta</taxon>
        <taxon>Embryophyta</taxon>
        <taxon>Tracheophyta</taxon>
        <taxon>Spermatophyta</taxon>
        <taxon>Magnoliopsida</taxon>
        <taxon>Liliopsida</taxon>
        <taxon>Araceae</taxon>
        <taxon>Pothoideae</taxon>
        <taxon>Potheae</taxon>
        <taxon>Anthurium</taxon>
    </lineage>
</organism>
<dbReference type="InterPro" id="IPR000467">
    <property type="entry name" value="G_patch_dom"/>
</dbReference>
<feature type="region of interest" description="Disordered" evidence="9">
    <location>
        <begin position="28"/>
        <end position="199"/>
    </location>
</feature>
<evidence type="ECO:0000256" key="9">
    <source>
        <dbReference type="SAM" id="MobiDB-lite"/>
    </source>
</evidence>
<comment type="subcellular location">
    <subcellularLocation>
        <location evidence="1 7">Nucleus</location>
    </subcellularLocation>
</comment>
<dbReference type="EMBL" id="GDJX01011177">
    <property type="protein sequence ID" value="JAT56759.1"/>
    <property type="molecule type" value="Transcribed_RNA"/>
</dbReference>
<evidence type="ECO:0000256" key="5">
    <source>
        <dbReference type="ARBA" id="ARBA00023187"/>
    </source>
</evidence>
<dbReference type="PANTHER" id="PTHR23329:SF1">
    <property type="entry name" value="TUFTELIN-INTERACTING PROTEIN 11"/>
    <property type="match status" value="1"/>
</dbReference>
<keyword evidence="3 7" id="KW-0507">mRNA processing</keyword>
<dbReference type="Pfam" id="PF01585">
    <property type="entry name" value="G-patch"/>
    <property type="match status" value="1"/>
</dbReference>
<evidence type="ECO:0000256" key="7">
    <source>
        <dbReference type="PIRNR" id="PIRNR017706"/>
    </source>
</evidence>
<evidence type="ECO:0000313" key="12">
    <source>
        <dbReference type="EMBL" id="JAT56759.1"/>
    </source>
</evidence>
<comment type="similarity">
    <text evidence="2 7">Belongs to the TFP11/STIP family.</text>
</comment>
<dbReference type="InterPro" id="IPR045211">
    <property type="entry name" value="TFP11/STIP/Ntr1"/>
</dbReference>
<keyword evidence="5 7" id="KW-0508">mRNA splicing</keyword>
<keyword evidence="4 7" id="KW-0747">Spliceosome</keyword>
<dbReference type="SMART" id="SM00443">
    <property type="entry name" value="G_patch"/>
    <property type="match status" value="1"/>
</dbReference>
<name>A0A1D1XVA0_9ARAE</name>
<feature type="compositionally biased region" description="Basic and acidic residues" evidence="9">
    <location>
        <begin position="161"/>
        <end position="186"/>
    </location>
</feature>
<sequence length="872" mass="98323">MDEYQGMERFGMENDFEGAQWIDGEFFYTKRRERSRPQTREDALYGAFAESASSDSDAGGSSSRRKRGKYDRAAADFTKPVAFVSTGTVMPSQEIDRGSLQEKEGGGEGSAAQRSPNRGVGFGLGFRPGDAPQNGKVGGGGDGEGDEEDGADFLPTAFGRRIKEGAQRREKERERSMATKKADGGRRAAASGGSGDVGKFEQFTKGIGMALMEKMGYKVGGGLGKKGQGIAVPIEVKLRPKNMGMGFNDYKEAKLPALDEAPEEKPAAVAAARPKEKLWSKQKQGKKPKDYMTAEELLVKKQEQGLEVVQKVLDMRGPQVRVLTNLENLNAEERAREENLPMPELQYNLKLILDLSEVEIQKIDGELRRERENVVSLQREKEKLRKEEARQKRQLDIMEALLGVLEEVQEESSSGSLTLDSVLDTFNSLKERYPEEYKLCNIGCIACSFVHPLLIRVFQGWEPLQNPMYGSELMRSWKKLLEGDQPYDFSDTMLSSAPYAQLVGEVILPAVRIAGTNTWQARDPDPMLQFLDSWKDLLPPPVLQSILDHVVMPKLAAAVESWDPCRETVSIHLWVHPWLPLLGQKLEILYSTITSKLSFVLRAWHASDASAHAMLSPWKFAFDVSCWNRLICERIVPKLMEALKEFEVNPANQKLDQFNWVMDWVSVIPIDYMAALLEADFFSKWLQALYIWLCSNPNFEEVTRWFRGWKRLFPDELLANERMRRQLNRGLDMMNQAVEGMEVVQPGARENVSYLRVTEKRQFEAQQQAAASVSYQHMSAVLGNAVHMDPTGTISQISLKEHIEAFAVENGLMFVPKVGKFYNGLPVYAFGNVSMSIDVVNQVLFAHQQRSDEWRPVSLNQLLEMHHSAARR</sequence>
<dbReference type="InterPro" id="IPR024933">
    <property type="entry name" value="TFP11"/>
</dbReference>
<feature type="coiled-coil region" evidence="8">
    <location>
        <begin position="353"/>
        <end position="401"/>
    </location>
</feature>
<dbReference type="PROSITE" id="PS50174">
    <property type="entry name" value="G_PATCH"/>
    <property type="match status" value="1"/>
</dbReference>
<feature type="domain" description="G-patch" evidence="10">
    <location>
        <begin position="204"/>
        <end position="250"/>
    </location>
</feature>
<accession>A0A1D1XVA0</accession>
<dbReference type="InterPro" id="IPR022783">
    <property type="entry name" value="GCFC_dom"/>
</dbReference>
<keyword evidence="6 7" id="KW-0539">Nucleus</keyword>
<gene>
    <name evidence="11" type="primary">TFIP11_2</name>
    <name evidence="12" type="synonym">TFIP11_0</name>
    <name evidence="12" type="ORF">g.30747</name>
    <name evidence="11" type="ORF">g.30748</name>
</gene>
<evidence type="ECO:0000256" key="2">
    <source>
        <dbReference type="ARBA" id="ARBA00010900"/>
    </source>
</evidence>
<dbReference type="Pfam" id="PF12457">
    <property type="entry name" value="TIP_N"/>
    <property type="match status" value="1"/>
</dbReference>
<dbReference type="GO" id="GO:0003676">
    <property type="term" value="F:nucleic acid binding"/>
    <property type="evidence" value="ECO:0007669"/>
    <property type="project" value="InterPro"/>
</dbReference>